<comment type="caution">
    <text evidence="1">The sequence shown here is derived from an EMBL/GenBank/DDBJ whole genome shotgun (WGS) entry which is preliminary data.</text>
</comment>
<dbReference type="EMBL" id="QFQP01000042">
    <property type="protein sequence ID" value="PZR05790.1"/>
    <property type="molecule type" value="Genomic_DNA"/>
</dbReference>
<sequence>MGPLVTEPRSIDTVTLLASTMAPADSGVLQVFSSYFVPRWSSGIRASPWYVQVTVPLFGVANDSVAF</sequence>
<dbReference type="AlphaFoldDB" id="A0A2W5SSP2"/>
<evidence type="ECO:0000313" key="1">
    <source>
        <dbReference type="EMBL" id="PZR05790.1"/>
    </source>
</evidence>
<accession>A0A2W5SSP2</accession>
<reference evidence="1 2" key="1">
    <citation type="submission" date="2017-08" db="EMBL/GenBank/DDBJ databases">
        <title>Infants hospitalized years apart are colonized by the same room-sourced microbial strains.</title>
        <authorList>
            <person name="Brooks B."/>
            <person name="Olm M.R."/>
            <person name="Firek B.A."/>
            <person name="Baker R."/>
            <person name="Thomas B.C."/>
            <person name="Morowitz M.J."/>
            <person name="Banfield J.F."/>
        </authorList>
    </citation>
    <scope>NUCLEOTIDE SEQUENCE [LARGE SCALE GENOMIC DNA]</scope>
    <source>
        <strain evidence="1">S2_003_000_R2_14</strain>
    </source>
</reference>
<gene>
    <name evidence="1" type="ORF">DI536_31560</name>
</gene>
<organism evidence="1 2">
    <name type="scientific">Archangium gephyra</name>
    <dbReference type="NCBI Taxonomy" id="48"/>
    <lineage>
        <taxon>Bacteria</taxon>
        <taxon>Pseudomonadati</taxon>
        <taxon>Myxococcota</taxon>
        <taxon>Myxococcia</taxon>
        <taxon>Myxococcales</taxon>
        <taxon>Cystobacterineae</taxon>
        <taxon>Archangiaceae</taxon>
        <taxon>Archangium</taxon>
    </lineage>
</organism>
<dbReference type="Proteomes" id="UP000249061">
    <property type="component" value="Unassembled WGS sequence"/>
</dbReference>
<proteinExistence type="predicted"/>
<name>A0A2W5SSP2_9BACT</name>
<protein>
    <submittedName>
        <fullName evidence="1">Uncharacterized protein</fullName>
    </submittedName>
</protein>
<evidence type="ECO:0000313" key="2">
    <source>
        <dbReference type="Proteomes" id="UP000249061"/>
    </source>
</evidence>